<proteinExistence type="predicted"/>
<feature type="compositionally biased region" description="Basic and acidic residues" evidence="1">
    <location>
        <begin position="107"/>
        <end position="128"/>
    </location>
</feature>
<evidence type="ECO:0000313" key="2">
    <source>
        <dbReference type="EMBL" id="ONK81533.1"/>
    </source>
</evidence>
<gene>
    <name evidence="2" type="ORF">A4U43_C01F30240</name>
</gene>
<dbReference type="EMBL" id="CM007381">
    <property type="protein sequence ID" value="ONK81533.1"/>
    <property type="molecule type" value="Genomic_DNA"/>
</dbReference>
<evidence type="ECO:0000313" key="3">
    <source>
        <dbReference type="Proteomes" id="UP000243459"/>
    </source>
</evidence>
<evidence type="ECO:0000256" key="1">
    <source>
        <dbReference type="SAM" id="MobiDB-lite"/>
    </source>
</evidence>
<reference evidence="3" key="1">
    <citation type="journal article" date="2017" name="Nat. Commun.">
        <title>The asparagus genome sheds light on the origin and evolution of a young Y chromosome.</title>
        <authorList>
            <person name="Harkess A."/>
            <person name="Zhou J."/>
            <person name="Xu C."/>
            <person name="Bowers J.E."/>
            <person name="Van der Hulst R."/>
            <person name="Ayyampalayam S."/>
            <person name="Mercati F."/>
            <person name="Riccardi P."/>
            <person name="McKain M.R."/>
            <person name="Kakrana A."/>
            <person name="Tang H."/>
            <person name="Ray J."/>
            <person name="Groenendijk J."/>
            <person name="Arikit S."/>
            <person name="Mathioni S.M."/>
            <person name="Nakano M."/>
            <person name="Shan H."/>
            <person name="Telgmann-Rauber A."/>
            <person name="Kanno A."/>
            <person name="Yue Z."/>
            <person name="Chen H."/>
            <person name="Li W."/>
            <person name="Chen Y."/>
            <person name="Xu X."/>
            <person name="Zhang Y."/>
            <person name="Luo S."/>
            <person name="Chen H."/>
            <person name="Gao J."/>
            <person name="Mao Z."/>
            <person name="Pires J.C."/>
            <person name="Luo M."/>
            <person name="Kudrna D."/>
            <person name="Wing R.A."/>
            <person name="Meyers B.C."/>
            <person name="Yi K."/>
            <person name="Kong H."/>
            <person name="Lavrijsen P."/>
            <person name="Sunseri F."/>
            <person name="Falavigna A."/>
            <person name="Ye Y."/>
            <person name="Leebens-Mack J.H."/>
            <person name="Chen G."/>
        </authorList>
    </citation>
    <scope>NUCLEOTIDE SEQUENCE [LARGE SCALE GENOMIC DNA]</scope>
    <source>
        <strain evidence="3">cv. DH0086</strain>
    </source>
</reference>
<accession>A0A5P1FV35</accession>
<keyword evidence="3" id="KW-1185">Reference proteome</keyword>
<feature type="region of interest" description="Disordered" evidence="1">
    <location>
        <begin position="84"/>
        <end position="128"/>
    </location>
</feature>
<organism evidence="2 3">
    <name type="scientific">Asparagus officinalis</name>
    <name type="common">Garden asparagus</name>
    <dbReference type="NCBI Taxonomy" id="4686"/>
    <lineage>
        <taxon>Eukaryota</taxon>
        <taxon>Viridiplantae</taxon>
        <taxon>Streptophyta</taxon>
        <taxon>Embryophyta</taxon>
        <taxon>Tracheophyta</taxon>
        <taxon>Spermatophyta</taxon>
        <taxon>Magnoliopsida</taxon>
        <taxon>Liliopsida</taxon>
        <taxon>Asparagales</taxon>
        <taxon>Asparagaceae</taxon>
        <taxon>Asparagoideae</taxon>
        <taxon>Asparagus</taxon>
    </lineage>
</organism>
<sequence>MRVPLRRADERLRSTCRRRMADRPCRARSLRVSRSLPDCGARRPTTGLLCRPTVPTDRAYRAAAGGPGETDPCDRIRRPCRPPCDAEPTDVRPTRPYRLPAMPLPTDRGDRPRPTCDRDVPFDRTDVRPTVRDRPCRYDRGRRDHCHGALDRATWPTAV</sequence>
<name>A0A5P1FV35_ASPOF</name>
<dbReference type="Proteomes" id="UP000243459">
    <property type="component" value="Chromosome 1"/>
</dbReference>
<protein>
    <submittedName>
        <fullName evidence="2">Uncharacterized protein</fullName>
    </submittedName>
</protein>
<dbReference type="Gramene" id="ONK81533">
    <property type="protein sequence ID" value="ONK81533"/>
    <property type="gene ID" value="A4U43_C01F30240"/>
</dbReference>
<dbReference type="AlphaFoldDB" id="A0A5P1FV35"/>